<protein>
    <submittedName>
        <fullName evidence="1">Uncharacterized protein</fullName>
    </submittedName>
</protein>
<sequence>MDGCPVTAVCLDSLAAIPALLYLNLSRCNLFDNGREKFSGLRNKVLSLGFNDISDACLIVDLATLTGACIIALGPSIAELLRRTNMPH</sequence>
<evidence type="ECO:0000313" key="1">
    <source>
        <dbReference type="EMBL" id="KAI7994095.1"/>
    </source>
</evidence>
<dbReference type="Proteomes" id="UP001060215">
    <property type="component" value="Chromosome 12"/>
</dbReference>
<accession>A0ACC0FZJ9</accession>
<dbReference type="EMBL" id="CM045769">
    <property type="protein sequence ID" value="KAI7994095.1"/>
    <property type="molecule type" value="Genomic_DNA"/>
</dbReference>
<name>A0ACC0FZJ9_9ERIC</name>
<gene>
    <name evidence="1" type="ORF">LOK49_LG11G02391</name>
</gene>
<comment type="caution">
    <text evidence="1">The sequence shown here is derived from an EMBL/GenBank/DDBJ whole genome shotgun (WGS) entry which is preliminary data.</text>
</comment>
<proteinExistence type="predicted"/>
<reference evidence="1 2" key="1">
    <citation type="journal article" date="2022" name="Plant J.">
        <title>Chromosome-level genome of Camellia lanceoleosa provides a valuable resource for understanding genome evolution and self-incompatibility.</title>
        <authorList>
            <person name="Gong W."/>
            <person name="Xiao S."/>
            <person name="Wang L."/>
            <person name="Liao Z."/>
            <person name="Chang Y."/>
            <person name="Mo W."/>
            <person name="Hu G."/>
            <person name="Li W."/>
            <person name="Zhao G."/>
            <person name="Zhu H."/>
            <person name="Hu X."/>
            <person name="Ji K."/>
            <person name="Xiang X."/>
            <person name="Song Q."/>
            <person name="Yuan D."/>
            <person name="Jin S."/>
            <person name="Zhang L."/>
        </authorList>
    </citation>
    <scope>NUCLEOTIDE SEQUENCE [LARGE SCALE GENOMIC DNA]</scope>
    <source>
        <strain evidence="1">SQ_2022a</strain>
    </source>
</reference>
<organism evidence="1 2">
    <name type="scientific">Camellia lanceoleosa</name>
    <dbReference type="NCBI Taxonomy" id="1840588"/>
    <lineage>
        <taxon>Eukaryota</taxon>
        <taxon>Viridiplantae</taxon>
        <taxon>Streptophyta</taxon>
        <taxon>Embryophyta</taxon>
        <taxon>Tracheophyta</taxon>
        <taxon>Spermatophyta</taxon>
        <taxon>Magnoliopsida</taxon>
        <taxon>eudicotyledons</taxon>
        <taxon>Gunneridae</taxon>
        <taxon>Pentapetalae</taxon>
        <taxon>asterids</taxon>
        <taxon>Ericales</taxon>
        <taxon>Theaceae</taxon>
        <taxon>Camellia</taxon>
    </lineage>
</organism>
<evidence type="ECO:0000313" key="2">
    <source>
        <dbReference type="Proteomes" id="UP001060215"/>
    </source>
</evidence>
<keyword evidence="2" id="KW-1185">Reference proteome</keyword>